<organism evidence="2 3">
    <name type="scientific">Heterotrigona itama</name>
    <dbReference type="NCBI Taxonomy" id="395501"/>
    <lineage>
        <taxon>Eukaryota</taxon>
        <taxon>Metazoa</taxon>
        <taxon>Ecdysozoa</taxon>
        <taxon>Arthropoda</taxon>
        <taxon>Hexapoda</taxon>
        <taxon>Insecta</taxon>
        <taxon>Pterygota</taxon>
        <taxon>Neoptera</taxon>
        <taxon>Endopterygota</taxon>
        <taxon>Hymenoptera</taxon>
        <taxon>Apocrita</taxon>
        <taxon>Aculeata</taxon>
        <taxon>Apoidea</taxon>
        <taxon>Anthophila</taxon>
        <taxon>Apidae</taxon>
        <taxon>Heterotrigona</taxon>
    </lineage>
</organism>
<comment type="caution">
    <text evidence="2">The sequence shown here is derived from an EMBL/GenBank/DDBJ whole genome shotgun (WGS) entry which is preliminary data.</text>
</comment>
<dbReference type="Proteomes" id="UP000752696">
    <property type="component" value="Unassembled WGS sequence"/>
</dbReference>
<keyword evidence="1" id="KW-0472">Membrane</keyword>
<evidence type="ECO:0000256" key="1">
    <source>
        <dbReference type="SAM" id="Phobius"/>
    </source>
</evidence>
<gene>
    <name evidence="2" type="ORF">MHI_LOCUS735094</name>
</gene>
<keyword evidence="1" id="KW-1133">Transmembrane helix</keyword>
<evidence type="ECO:0000313" key="3">
    <source>
        <dbReference type="Proteomes" id="UP000752696"/>
    </source>
</evidence>
<keyword evidence="3" id="KW-1185">Reference proteome</keyword>
<feature type="transmembrane region" description="Helical" evidence="1">
    <location>
        <begin position="43"/>
        <end position="66"/>
    </location>
</feature>
<feature type="non-terminal residue" evidence="2">
    <location>
        <position position="84"/>
    </location>
</feature>
<sequence>HISRRAVRRLIKAEPSSQAADHVLLSKKTSSISSSQTEIIKMVSIRFCFTIIVVLFVVAVTVNAAYRKPPFNGSIFGKRSNTIT</sequence>
<dbReference type="AlphaFoldDB" id="A0A6V7HC03"/>
<feature type="non-terminal residue" evidence="2">
    <location>
        <position position="1"/>
    </location>
</feature>
<name>A0A6V7HC03_9HYME</name>
<reference evidence="2" key="1">
    <citation type="submission" date="2020-07" db="EMBL/GenBank/DDBJ databases">
        <authorList>
            <person name="Nazaruddin N."/>
        </authorList>
    </citation>
    <scope>NUCLEOTIDE SEQUENCE</scope>
</reference>
<keyword evidence="1" id="KW-0812">Transmembrane</keyword>
<dbReference type="EMBL" id="CAJDYZ010010069">
    <property type="protein sequence ID" value="CAD1477544.1"/>
    <property type="molecule type" value="Genomic_DNA"/>
</dbReference>
<proteinExistence type="predicted"/>
<accession>A0A6V7HC03</accession>
<evidence type="ECO:0000313" key="2">
    <source>
        <dbReference type="EMBL" id="CAD1477544.1"/>
    </source>
</evidence>
<protein>
    <submittedName>
        <fullName evidence="2">Uncharacterized protein</fullName>
    </submittedName>
</protein>